<proteinExistence type="predicted"/>
<accession>A0A077KET0</accession>
<name>A0A077KET0_9CAUD</name>
<dbReference type="OrthoDB" id="39435at10239"/>
<dbReference type="RefSeq" id="YP_009067116.1">
    <property type="nucleotide sequence ID" value="NC_025115.1"/>
</dbReference>
<protein>
    <submittedName>
        <fullName evidence="1">Uncharacterized protein</fullName>
    </submittedName>
</protein>
<dbReference type="GeneID" id="20490218"/>
<organism evidence="1 2">
    <name type="scientific">Ralstonia phage RSY1</name>
    <dbReference type="NCBI Taxonomy" id="1530085"/>
    <lineage>
        <taxon>Viruses</taxon>
        <taxon>Duplodnaviria</taxon>
        <taxon>Heunggongvirae</taxon>
        <taxon>Uroviricota</taxon>
        <taxon>Caudoviricetes</taxon>
        <taxon>Peduoviridae</taxon>
        <taxon>Arsyunavirus</taxon>
        <taxon>Arsyunavirus RSY1</taxon>
    </lineage>
</organism>
<dbReference type="EMBL" id="AB981169">
    <property type="protein sequence ID" value="BAP28140.1"/>
    <property type="molecule type" value="Genomic_DNA"/>
</dbReference>
<dbReference type="Proteomes" id="UP000028670">
    <property type="component" value="Segment"/>
</dbReference>
<keyword evidence="2" id="KW-1185">Reference proteome</keyword>
<sequence>MSEIELRFTEEELQVLEQVCRQQGLASTQQAAEWLVKTFLRNTAERMTGKRRSLRLVVPLEIKQ</sequence>
<reference evidence="1 2" key="1">
    <citation type="submission" date="2014-08" db="EMBL/GenBank/DDBJ databases">
        <title>Characterization of a P2 like phage, RSY1, as a lysogenic conversion factor in Ralstonia solanacearum.</title>
        <authorList>
            <person name="Askora A."/>
            <person name="Kawasaki T."/>
            <person name="Fujie M."/>
            <person name="Yamada T."/>
        </authorList>
    </citation>
    <scope>NUCLEOTIDE SEQUENCE [LARGE SCALE GENOMIC DNA]</scope>
</reference>
<evidence type="ECO:0000313" key="2">
    <source>
        <dbReference type="Proteomes" id="UP000028670"/>
    </source>
</evidence>
<dbReference type="KEGG" id="vg:20490218"/>
<evidence type="ECO:0000313" key="1">
    <source>
        <dbReference type="EMBL" id="BAP28140.1"/>
    </source>
</evidence>